<protein>
    <submittedName>
        <fullName evidence="8">Molybdate ABC transporter substrate-binding protein</fullName>
    </submittedName>
</protein>
<gene>
    <name evidence="8" type="primary">modA</name>
    <name evidence="8" type="ORF">DKT75_09555</name>
</gene>
<sequence length="271" mass="29380">MINRLKKCVSYCQSYAKAKLAHNALLALLCLSAPPLFADEVLVAVASNFIKPMKVIAERFEAETGHQAKLAFGSSGKLLAQITHGAPFDVFLSADKDKVTRIIDKGLAVKGSEFIYAKGRLVLWSAKSDAVESTESTEALRGVLEQGDFDYFAMANPKLAPYGAAAKSVLARLELTDSLKDKVVMGENIAQTFQFVQTGNAALGFVALSQIKDLDESEQGSHWLIPTDCYPAIEQYAVILKTASDNPAASALTEFLNSDSEKKLIRSFGYD</sequence>
<evidence type="ECO:0000256" key="5">
    <source>
        <dbReference type="ARBA" id="ARBA00062515"/>
    </source>
</evidence>
<keyword evidence="3 6" id="KW-0479">Metal-binding</keyword>
<reference evidence="8 9" key="1">
    <citation type="submission" date="2018-05" db="EMBL/GenBank/DDBJ databases">
        <title>Leucothrix arctica sp. nov., isolated from Arctic seawater.</title>
        <authorList>
            <person name="Choi A."/>
            <person name="Baek K."/>
        </authorList>
    </citation>
    <scope>NUCLEOTIDE SEQUENCE [LARGE SCALE GENOMIC DNA]</scope>
    <source>
        <strain evidence="8 9">IMCC9719</strain>
    </source>
</reference>
<feature type="chain" id="PRO_5016362586" evidence="7">
    <location>
        <begin position="39"/>
        <end position="271"/>
    </location>
</feature>
<evidence type="ECO:0000256" key="4">
    <source>
        <dbReference type="ARBA" id="ARBA00022729"/>
    </source>
</evidence>
<accession>A0A317CIS9</accession>
<feature type="binding site" evidence="6">
    <location>
        <position position="75"/>
    </location>
    <ligand>
        <name>molybdate</name>
        <dbReference type="ChEBI" id="CHEBI:36264"/>
    </ligand>
</feature>
<dbReference type="InterPro" id="IPR050682">
    <property type="entry name" value="ModA/WtpA"/>
</dbReference>
<dbReference type="GO" id="GO:0046872">
    <property type="term" value="F:metal ion binding"/>
    <property type="evidence" value="ECO:0007669"/>
    <property type="project" value="UniProtKB-KW"/>
</dbReference>
<feature type="binding site" evidence="6">
    <location>
        <position position="189"/>
    </location>
    <ligand>
        <name>molybdate</name>
        <dbReference type="ChEBI" id="CHEBI:36264"/>
    </ligand>
</feature>
<dbReference type="CDD" id="cd13539">
    <property type="entry name" value="PBP2_AvModA"/>
    <property type="match status" value="1"/>
</dbReference>
<dbReference type="Proteomes" id="UP000245506">
    <property type="component" value="Unassembled WGS sequence"/>
</dbReference>
<comment type="similarity">
    <text evidence="1">Belongs to the bacterial solute-binding protein ModA family.</text>
</comment>
<dbReference type="InterPro" id="IPR044084">
    <property type="entry name" value="AvModA-like_subst-bd"/>
</dbReference>
<dbReference type="PANTHER" id="PTHR30632">
    <property type="entry name" value="MOLYBDATE-BINDING PERIPLASMIC PROTEIN"/>
    <property type="match status" value="1"/>
</dbReference>
<dbReference type="Pfam" id="PF13531">
    <property type="entry name" value="SBP_bac_11"/>
    <property type="match status" value="1"/>
</dbReference>
<dbReference type="AlphaFoldDB" id="A0A317CIS9"/>
<dbReference type="RefSeq" id="WP_109823202.1">
    <property type="nucleotide sequence ID" value="NZ_QGKL01000029.1"/>
</dbReference>
<keyword evidence="9" id="KW-1185">Reference proteome</keyword>
<evidence type="ECO:0000256" key="7">
    <source>
        <dbReference type="SAM" id="SignalP"/>
    </source>
</evidence>
<keyword evidence="4 7" id="KW-0732">Signal</keyword>
<dbReference type="SUPFAM" id="SSF53850">
    <property type="entry name" value="Periplasmic binding protein-like II"/>
    <property type="match status" value="1"/>
</dbReference>
<dbReference type="Gene3D" id="3.40.190.10">
    <property type="entry name" value="Periplasmic binding protein-like II"/>
    <property type="match status" value="2"/>
</dbReference>
<dbReference type="FunFam" id="3.40.190.10:FF:000035">
    <property type="entry name" value="Molybdate ABC transporter substrate-binding protein"/>
    <property type="match status" value="1"/>
</dbReference>
<keyword evidence="2 6" id="KW-0500">Molybdenum</keyword>
<proteinExistence type="inferred from homology"/>
<dbReference type="GO" id="GO:0030973">
    <property type="term" value="F:molybdate ion binding"/>
    <property type="evidence" value="ECO:0007669"/>
    <property type="project" value="InterPro"/>
</dbReference>
<comment type="caution">
    <text evidence="8">The sequence shown here is derived from an EMBL/GenBank/DDBJ whole genome shotgun (WGS) entry which is preliminary data.</text>
</comment>
<dbReference type="PANTHER" id="PTHR30632:SF14">
    <property type="entry name" value="TUNGSTATE_MOLYBDATE_CHROMATE-BINDING PROTEIN MODA"/>
    <property type="match status" value="1"/>
</dbReference>
<dbReference type="InterPro" id="IPR005950">
    <property type="entry name" value="ModA"/>
</dbReference>
<dbReference type="GO" id="GO:0015689">
    <property type="term" value="P:molybdate ion transport"/>
    <property type="evidence" value="ECO:0007669"/>
    <property type="project" value="InterPro"/>
</dbReference>
<evidence type="ECO:0000256" key="2">
    <source>
        <dbReference type="ARBA" id="ARBA00022505"/>
    </source>
</evidence>
<evidence type="ECO:0000313" key="9">
    <source>
        <dbReference type="Proteomes" id="UP000245506"/>
    </source>
</evidence>
<feature type="signal peptide" evidence="7">
    <location>
        <begin position="1"/>
        <end position="38"/>
    </location>
</feature>
<dbReference type="NCBIfam" id="TIGR01256">
    <property type="entry name" value="modA"/>
    <property type="match status" value="1"/>
</dbReference>
<dbReference type="OrthoDB" id="9785015at2"/>
<evidence type="ECO:0000256" key="1">
    <source>
        <dbReference type="ARBA" id="ARBA00009175"/>
    </source>
</evidence>
<name>A0A317CIS9_9GAMM</name>
<organism evidence="8 9">
    <name type="scientific">Leucothrix arctica</name>
    <dbReference type="NCBI Taxonomy" id="1481894"/>
    <lineage>
        <taxon>Bacteria</taxon>
        <taxon>Pseudomonadati</taxon>
        <taxon>Pseudomonadota</taxon>
        <taxon>Gammaproteobacteria</taxon>
        <taxon>Thiotrichales</taxon>
        <taxon>Thiotrichaceae</taxon>
        <taxon>Leucothrix</taxon>
    </lineage>
</organism>
<evidence type="ECO:0000256" key="6">
    <source>
        <dbReference type="PIRSR" id="PIRSR004846-1"/>
    </source>
</evidence>
<evidence type="ECO:0000313" key="8">
    <source>
        <dbReference type="EMBL" id="PWQ96230.1"/>
    </source>
</evidence>
<dbReference type="PIRSF" id="PIRSF004846">
    <property type="entry name" value="ModA"/>
    <property type="match status" value="1"/>
</dbReference>
<comment type="subunit">
    <text evidence="5">The complex is composed of two ATP-binding proteins (ModC), two transmembrane proteins (ModB) and a solute-binding protein (ModA).</text>
</comment>
<dbReference type="GO" id="GO:1901359">
    <property type="term" value="F:tungstate binding"/>
    <property type="evidence" value="ECO:0007669"/>
    <property type="project" value="UniProtKB-ARBA"/>
</dbReference>
<dbReference type="EMBL" id="QGKL01000029">
    <property type="protein sequence ID" value="PWQ96230.1"/>
    <property type="molecule type" value="Genomic_DNA"/>
</dbReference>
<evidence type="ECO:0000256" key="3">
    <source>
        <dbReference type="ARBA" id="ARBA00022723"/>
    </source>
</evidence>